<proteinExistence type="predicted"/>
<name>A0ABN9QJL7_9DINO</name>
<sequence length="232" mass="24600">MARAWSLPGDSRAGQRRSREQRTAARRAAQDSVDRLVQRLTLELGELKARVVQQEAALDMVTGAQGVADRVQAFVPGSLRWLEGKSRYGWTNCAATWRSTRSPWCGVAGGAERVGPAGCPAWAPPGTAFGASSHGEEDEAQAEARRRVGGSGLALLGPSLHPSCRAQPRLLVCGAAAERSRSRRASCLLPPAGGLDGFLEQVDVDVDEAFLVSLGEATVEGGDSVARARRRS</sequence>
<feature type="compositionally biased region" description="Basic and acidic residues" evidence="1">
    <location>
        <begin position="17"/>
        <end position="30"/>
    </location>
</feature>
<keyword evidence="3" id="KW-1185">Reference proteome</keyword>
<comment type="caution">
    <text evidence="2">The sequence shown here is derived from an EMBL/GenBank/DDBJ whole genome shotgun (WGS) entry which is preliminary data.</text>
</comment>
<protein>
    <submittedName>
        <fullName evidence="2">Uncharacterized protein</fullName>
    </submittedName>
</protein>
<dbReference type="Proteomes" id="UP001189429">
    <property type="component" value="Unassembled WGS sequence"/>
</dbReference>
<dbReference type="EMBL" id="CAUYUJ010003672">
    <property type="protein sequence ID" value="CAK0806250.1"/>
    <property type="molecule type" value="Genomic_DNA"/>
</dbReference>
<gene>
    <name evidence="2" type="ORF">PCOR1329_LOCUS12553</name>
</gene>
<evidence type="ECO:0000313" key="2">
    <source>
        <dbReference type="EMBL" id="CAK0806250.1"/>
    </source>
</evidence>
<organism evidence="2 3">
    <name type="scientific">Prorocentrum cordatum</name>
    <dbReference type="NCBI Taxonomy" id="2364126"/>
    <lineage>
        <taxon>Eukaryota</taxon>
        <taxon>Sar</taxon>
        <taxon>Alveolata</taxon>
        <taxon>Dinophyceae</taxon>
        <taxon>Prorocentrales</taxon>
        <taxon>Prorocentraceae</taxon>
        <taxon>Prorocentrum</taxon>
    </lineage>
</organism>
<evidence type="ECO:0000313" key="3">
    <source>
        <dbReference type="Proteomes" id="UP001189429"/>
    </source>
</evidence>
<feature type="region of interest" description="Disordered" evidence="1">
    <location>
        <begin position="1"/>
        <end position="30"/>
    </location>
</feature>
<evidence type="ECO:0000256" key="1">
    <source>
        <dbReference type="SAM" id="MobiDB-lite"/>
    </source>
</evidence>
<accession>A0ABN9QJL7</accession>
<reference evidence="2" key="1">
    <citation type="submission" date="2023-10" db="EMBL/GenBank/DDBJ databases">
        <authorList>
            <person name="Chen Y."/>
            <person name="Shah S."/>
            <person name="Dougan E. K."/>
            <person name="Thang M."/>
            <person name="Chan C."/>
        </authorList>
    </citation>
    <scope>NUCLEOTIDE SEQUENCE [LARGE SCALE GENOMIC DNA]</scope>
</reference>